<gene>
    <name evidence="1" type="ORF">FNH13_06950</name>
</gene>
<dbReference type="GO" id="GO:0006635">
    <property type="term" value="P:fatty acid beta-oxidation"/>
    <property type="evidence" value="ECO:0007669"/>
    <property type="project" value="TreeGrafter"/>
</dbReference>
<dbReference type="Pfam" id="PF00378">
    <property type="entry name" value="ECH_1"/>
    <property type="match status" value="1"/>
</dbReference>
<name>A0A516G9B8_9MICO</name>
<dbReference type="OrthoDB" id="4608673at2"/>
<dbReference type="Gene3D" id="3.90.226.10">
    <property type="entry name" value="2-enoyl-CoA Hydratase, Chain A, domain 1"/>
    <property type="match status" value="1"/>
</dbReference>
<dbReference type="RefSeq" id="WP_143782794.1">
    <property type="nucleotide sequence ID" value="NZ_CP041616.1"/>
</dbReference>
<dbReference type="Proteomes" id="UP000315395">
    <property type="component" value="Chromosome"/>
</dbReference>
<keyword evidence="2" id="KW-1185">Reference proteome</keyword>
<keyword evidence="1" id="KW-0413">Isomerase</keyword>
<dbReference type="AlphaFoldDB" id="A0A516G9B8"/>
<accession>A0A516G9B8</accession>
<dbReference type="KEGG" id="orz:FNH13_06950"/>
<organism evidence="1 2">
    <name type="scientific">Ornithinimicrobium ciconiae</name>
    <dbReference type="NCBI Taxonomy" id="2594265"/>
    <lineage>
        <taxon>Bacteria</taxon>
        <taxon>Bacillati</taxon>
        <taxon>Actinomycetota</taxon>
        <taxon>Actinomycetes</taxon>
        <taxon>Micrococcales</taxon>
        <taxon>Ornithinimicrobiaceae</taxon>
        <taxon>Ornithinimicrobium</taxon>
    </lineage>
</organism>
<dbReference type="CDD" id="cd06558">
    <property type="entry name" value="crotonase-like"/>
    <property type="match status" value="1"/>
</dbReference>
<proteinExistence type="predicted"/>
<reference evidence="1 2" key="1">
    <citation type="submission" date="2019-07" db="EMBL/GenBank/DDBJ databases">
        <title>complete genome sequencing of Ornithinimicrobium sp. H23M54.</title>
        <authorList>
            <person name="Bae J.-W."/>
            <person name="Lee S.-Y."/>
        </authorList>
    </citation>
    <scope>NUCLEOTIDE SEQUENCE [LARGE SCALE GENOMIC DNA]</scope>
    <source>
        <strain evidence="1 2">H23M54</strain>
    </source>
</reference>
<dbReference type="SUPFAM" id="SSF52096">
    <property type="entry name" value="ClpP/crotonase"/>
    <property type="match status" value="1"/>
</dbReference>
<evidence type="ECO:0000313" key="2">
    <source>
        <dbReference type="Proteomes" id="UP000315395"/>
    </source>
</evidence>
<dbReference type="PANTHER" id="PTHR11941:SF54">
    <property type="entry name" value="ENOYL-COA HYDRATASE, MITOCHONDRIAL"/>
    <property type="match status" value="1"/>
</dbReference>
<dbReference type="InterPro" id="IPR029045">
    <property type="entry name" value="ClpP/crotonase-like_dom_sf"/>
</dbReference>
<dbReference type="GO" id="GO:0016853">
    <property type="term" value="F:isomerase activity"/>
    <property type="evidence" value="ECO:0007669"/>
    <property type="project" value="UniProtKB-KW"/>
</dbReference>
<dbReference type="EMBL" id="CP041616">
    <property type="protein sequence ID" value="QDO88119.1"/>
    <property type="molecule type" value="Genomic_DNA"/>
</dbReference>
<dbReference type="PANTHER" id="PTHR11941">
    <property type="entry name" value="ENOYL-COA HYDRATASE-RELATED"/>
    <property type="match status" value="1"/>
</dbReference>
<protein>
    <submittedName>
        <fullName evidence="1">Enoyl-CoA hydratase/isomerase family protein</fullName>
    </submittedName>
</protein>
<evidence type="ECO:0000313" key="1">
    <source>
        <dbReference type="EMBL" id="QDO88119.1"/>
    </source>
</evidence>
<sequence>MSADTAGEVLSHVEGQVATLTLSRPGKHNSLTRAMWRQLTELVRELDDDPQIRVITVRGKGSVFSSGADLPEVIEAAGARESAQAFCEEVAAALVALATSSKLTVALLARHVSGGGAEIAMACDLRLAQDDILFSIPVARMGLVPDRLTVRRLLSLAGPGTARAILLLARRLDAEHCLRVGLVDQIVPVGDLDEALHAVLRDLSDTVDYSVTNTKALLLREEALTNGDLVEEFVESLVSGGVAQNGARHLAGLR</sequence>
<dbReference type="InterPro" id="IPR001753">
    <property type="entry name" value="Enoyl-CoA_hydra/iso"/>
</dbReference>